<protein>
    <submittedName>
        <fullName evidence="1">Uncharacterized protein</fullName>
    </submittedName>
</protein>
<name>A0A2I1EI83_9GLOM</name>
<dbReference type="Proteomes" id="UP000684084">
    <property type="component" value="Unassembled WGS sequence"/>
</dbReference>
<dbReference type="OrthoDB" id="2384309at2759"/>
<sequence length="290" mass="34944">MSSQNKLHVSDKQLFTINLFSAFVNNNYIKTDKTDWYQQIWKDGIKEAEALGLHSSLMPPIIIMAIIHGLGTDYSNWFIPNYERIKSSTSSTSSVYSKLHFLNPFKNFKNFKIFKNSKINLSNAGIKIEKFFNNIKLNENEEKIFNKFIIIEELEDTIIFLLSNEILKNEKMTKCFVENFTMITTFSKKKLFKIYFIENNNVIKLFKYYFLKIFNLFYSFYSKKYDYEEIIYEILTRNFNEFRIEELMDNNIRIFMVDLKKFYIKNYEIKFVLKIWNEMNDNKNLMTSKL</sequence>
<dbReference type="VEuPathDB" id="FungiDB:RhiirA1_470697"/>
<accession>A0A2I1EI83</accession>
<dbReference type="EMBL" id="CAGKOT010000079">
    <property type="protein sequence ID" value="CAB5392934.1"/>
    <property type="molecule type" value="Genomic_DNA"/>
</dbReference>
<reference evidence="1" key="1">
    <citation type="submission" date="2020-05" db="EMBL/GenBank/DDBJ databases">
        <authorList>
            <person name="Rincon C."/>
            <person name="Sanders R I."/>
            <person name="Robbins C."/>
            <person name="Chaturvedi A."/>
        </authorList>
    </citation>
    <scope>NUCLEOTIDE SEQUENCE</scope>
    <source>
        <strain evidence="1">CHB12</strain>
    </source>
</reference>
<dbReference type="AlphaFoldDB" id="A0A2I1EI83"/>
<evidence type="ECO:0000313" key="2">
    <source>
        <dbReference type="Proteomes" id="UP000684084"/>
    </source>
</evidence>
<comment type="caution">
    <text evidence="1">The sequence shown here is derived from an EMBL/GenBank/DDBJ whole genome shotgun (WGS) entry which is preliminary data.</text>
</comment>
<dbReference type="VEuPathDB" id="FungiDB:RhiirFUN_005196"/>
<organism evidence="1 2">
    <name type="scientific">Rhizophagus irregularis</name>
    <dbReference type="NCBI Taxonomy" id="588596"/>
    <lineage>
        <taxon>Eukaryota</taxon>
        <taxon>Fungi</taxon>
        <taxon>Fungi incertae sedis</taxon>
        <taxon>Mucoromycota</taxon>
        <taxon>Glomeromycotina</taxon>
        <taxon>Glomeromycetes</taxon>
        <taxon>Glomerales</taxon>
        <taxon>Glomeraceae</taxon>
        <taxon>Rhizophagus</taxon>
    </lineage>
</organism>
<gene>
    <name evidence="1" type="ORF">CHRIB12_LOCUS22640</name>
</gene>
<proteinExistence type="predicted"/>
<evidence type="ECO:0000313" key="1">
    <source>
        <dbReference type="EMBL" id="CAB5392934.1"/>
    </source>
</evidence>